<evidence type="ECO:0000313" key="1">
    <source>
        <dbReference type="EMBL" id="GFY69189.1"/>
    </source>
</evidence>
<protein>
    <submittedName>
        <fullName evidence="1">Uncharacterized protein</fullName>
    </submittedName>
</protein>
<name>A0A8X6YD18_9ARAC</name>
<keyword evidence="2" id="KW-1185">Reference proteome</keyword>
<accession>A0A8X6YD18</accession>
<gene>
    <name evidence="1" type="ORF">TNIN_100291</name>
</gene>
<sequence length="68" mass="7674">MRMDEAKSQHRFISKPISVTLEEPRELPCVVPAIEVHLVTKNACMAIRTRGQCCDASRCFLPISRDTS</sequence>
<reference evidence="1" key="1">
    <citation type="submission" date="2020-08" db="EMBL/GenBank/DDBJ databases">
        <title>Multicomponent nature underlies the extraordinary mechanical properties of spider dragline silk.</title>
        <authorList>
            <person name="Kono N."/>
            <person name="Nakamura H."/>
            <person name="Mori M."/>
            <person name="Yoshida Y."/>
            <person name="Ohtoshi R."/>
            <person name="Malay A.D."/>
            <person name="Moran D.A.P."/>
            <person name="Tomita M."/>
            <person name="Numata K."/>
            <person name="Arakawa K."/>
        </authorList>
    </citation>
    <scope>NUCLEOTIDE SEQUENCE</scope>
</reference>
<organism evidence="1 2">
    <name type="scientific">Trichonephila inaurata madagascariensis</name>
    <dbReference type="NCBI Taxonomy" id="2747483"/>
    <lineage>
        <taxon>Eukaryota</taxon>
        <taxon>Metazoa</taxon>
        <taxon>Ecdysozoa</taxon>
        <taxon>Arthropoda</taxon>
        <taxon>Chelicerata</taxon>
        <taxon>Arachnida</taxon>
        <taxon>Araneae</taxon>
        <taxon>Araneomorphae</taxon>
        <taxon>Entelegynae</taxon>
        <taxon>Araneoidea</taxon>
        <taxon>Nephilidae</taxon>
        <taxon>Trichonephila</taxon>
        <taxon>Trichonephila inaurata</taxon>
    </lineage>
</organism>
<dbReference type="Proteomes" id="UP000886998">
    <property type="component" value="Unassembled WGS sequence"/>
</dbReference>
<comment type="caution">
    <text evidence="1">The sequence shown here is derived from an EMBL/GenBank/DDBJ whole genome shotgun (WGS) entry which is preliminary data.</text>
</comment>
<proteinExistence type="predicted"/>
<dbReference type="EMBL" id="BMAV01017497">
    <property type="protein sequence ID" value="GFY69189.1"/>
    <property type="molecule type" value="Genomic_DNA"/>
</dbReference>
<evidence type="ECO:0000313" key="2">
    <source>
        <dbReference type="Proteomes" id="UP000886998"/>
    </source>
</evidence>
<dbReference type="AlphaFoldDB" id="A0A8X6YD18"/>